<dbReference type="Proteomes" id="UP000199110">
    <property type="component" value="Unassembled WGS sequence"/>
</dbReference>
<evidence type="ECO:0000313" key="6">
    <source>
        <dbReference type="Proteomes" id="UP000199110"/>
    </source>
</evidence>
<dbReference type="PROSITE" id="PS51186">
    <property type="entry name" value="GNAT"/>
    <property type="match status" value="1"/>
</dbReference>
<dbReference type="GO" id="GO:0005840">
    <property type="term" value="C:ribosome"/>
    <property type="evidence" value="ECO:0007669"/>
    <property type="project" value="UniProtKB-KW"/>
</dbReference>
<reference evidence="5 6" key="1">
    <citation type="submission" date="2016-10" db="EMBL/GenBank/DDBJ databases">
        <authorList>
            <person name="de Groot N.N."/>
        </authorList>
    </citation>
    <scope>NUCLEOTIDE SEQUENCE [LARGE SCALE GENOMIC DNA]</scope>
    <source>
        <strain evidence="5 6">DSM 19073</strain>
    </source>
</reference>
<dbReference type="EMBL" id="FORA01000002">
    <property type="protein sequence ID" value="SFI93399.1"/>
    <property type="molecule type" value="Genomic_DNA"/>
</dbReference>
<proteinExistence type="predicted"/>
<organism evidence="5 6">
    <name type="scientific">Jannaschia pohangensis</name>
    <dbReference type="NCBI Taxonomy" id="390807"/>
    <lineage>
        <taxon>Bacteria</taxon>
        <taxon>Pseudomonadati</taxon>
        <taxon>Pseudomonadota</taxon>
        <taxon>Alphaproteobacteria</taxon>
        <taxon>Rhodobacterales</taxon>
        <taxon>Roseobacteraceae</taxon>
        <taxon>Jannaschia</taxon>
    </lineage>
</organism>
<dbReference type="Gene3D" id="3.40.630.30">
    <property type="match status" value="2"/>
</dbReference>
<dbReference type="InterPro" id="IPR000182">
    <property type="entry name" value="GNAT_dom"/>
</dbReference>
<keyword evidence="5" id="KW-0689">Ribosomal protein</keyword>
<keyword evidence="3" id="KW-1133">Transmembrane helix</keyword>
<evidence type="ECO:0000256" key="3">
    <source>
        <dbReference type="SAM" id="Phobius"/>
    </source>
</evidence>
<dbReference type="STRING" id="390807.SAMN04488095_1771"/>
<feature type="transmembrane region" description="Helical" evidence="3">
    <location>
        <begin position="49"/>
        <end position="67"/>
    </location>
</feature>
<dbReference type="RefSeq" id="WP_175484841.1">
    <property type="nucleotide sequence ID" value="NZ_FORA01000002.1"/>
</dbReference>
<dbReference type="CDD" id="cd04301">
    <property type="entry name" value="NAT_SF"/>
    <property type="match status" value="1"/>
</dbReference>
<dbReference type="SUPFAM" id="SSF55729">
    <property type="entry name" value="Acyl-CoA N-acyltransferases (Nat)"/>
    <property type="match status" value="2"/>
</dbReference>
<keyword evidence="1" id="KW-0808">Transferase</keyword>
<dbReference type="PANTHER" id="PTHR43420">
    <property type="entry name" value="ACETYLTRANSFERASE"/>
    <property type="match status" value="1"/>
</dbReference>
<keyword evidence="6" id="KW-1185">Reference proteome</keyword>
<dbReference type="GO" id="GO:0016747">
    <property type="term" value="F:acyltransferase activity, transferring groups other than amino-acyl groups"/>
    <property type="evidence" value="ECO:0007669"/>
    <property type="project" value="InterPro"/>
</dbReference>
<evidence type="ECO:0000313" key="5">
    <source>
        <dbReference type="EMBL" id="SFI93399.1"/>
    </source>
</evidence>
<keyword evidence="3" id="KW-0812">Transmembrane</keyword>
<evidence type="ECO:0000256" key="1">
    <source>
        <dbReference type="ARBA" id="ARBA00022679"/>
    </source>
</evidence>
<keyword evidence="3" id="KW-0472">Membrane</keyword>
<gene>
    <name evidence="5" type="ORF">SAMN04488095_1771</name>
</gene>
<feature type="domain" description="N-acetyltransferase" evidence="4">
    <location>
        <begin position="2"/>
        <end position="146"/>
    </location>
</feature>
<accession>A0A1I3M8M3</accession>
<keyword evidence="2" id="KW-0012">Acyltransferase</keyword>
<dbReference type="Pfam" id="PF00583">
    <property type="entry name" value="Acetyltransf_1"/>
    <property type="match status" value="1"/>
</dbReference>
<evidence type="ECO:0000256" key="2">
    <source>
        <dbReference type="ARBA" id="ARBA00023315"/>
    </source>
</evidence>
<protein>
    <submittedName>
        <fullName evidence="5">Ribosomal protein S18 acetylase RimI</fullName>
    </submittedName>
</protein>
<dbReference type="AlphaFoldDB" id="A0A1I3M8M3"/>
<keyword evidence="5" id="KW-0687">Ribonucleoprotein</keyword>
<name>A0A1I3M8M3_9RHOB</name>
<dbReference type="InterPro" id="IPR016181">
    <property type="entry name" value="Acyl_CoA_acyltransferase"/>
</dbReference>
<dbReference type="InterPro" id="IPR050680">
    <property type="entry name" value="YpeA/RimI_acetyltransf"/>
</dbReference>
<evidence type="ECO:0000259" key="4">
    <source>
        <dbReference type="PROSITE" id="PS51186"/>
    </source>
</evidence>
<sequence>MIDIRTAQDIADADLCAAMNDAFSDYAVPMQLTEDAFATMMRQRGLDRAASFVAVVEGSIAAIWLVSHRDDRAYLIASGTRPVFRSRGLARQLAEACLAELRRRGVRSFQTEVMDGNDIAAGLYFGLGMTVARWLDCATIPAPTATQRASADIVTVPWDAIVDAAPRLRSWGPTWQNSDRSLAAIPDRLTCLLLRDASGPTGYLAAITATGTVAQIAVRADRRRRGLGRSLISAAQATFGATPLRVFNVQADDAGFAAFLHALGAIPQIGQRELVMPLRPSR</sequence>